<comment type="caution">
    <text evidence="1">The sequence shown here is derived from an EMBL/GenBank/DDBJ whole genome shotgun (WGS) entry which is preliminary data.</text>
</comment>
<name>A0A7W6RKK3_9HYPH</name>
<feature type="non-terminal residue" evidence="1">
    <location>
        <position position="60"/>
    </location>
</feature>
<evidence type="ECO:0000313" key="2">
    <source>
        <dbReference type="Proteomes" id="UP000533641"/>
    </source>
</evidence>
<gene>
    <name evidence="1" type="ORF">GGE12_001417</name>
</gene>
<dbReference type="Proteomes" id="UP000533641">
    <property type="component" value="Unassembled WGS sequence"/>
</dbReference>
<dbReference type="EMBL" id="JACIGM010000002">
    <property type="protein sequence ID" value="MBB4273663.1"/>
    <property type="molecule type" value="Genomic_DNA"/>
</dbReference>
<accession>A0A7W6RKK3</accession>
<dbReference type="AlphaFoldDB" id="A0A7W6RKK3"/>
<evidence type="ECO:0000313" key="1">
    <source>
        <dbReference type="EMBL" id="MBB4273663.1"/>
    </source>
</evidence>
<protein>
    <submittedName>
        <fullName evidence="1">Uncharacterized protein</fullName>
    </submittedName>
</protein>
<sequence length="60" mass="6954">MDSYYDYFTGFTGRIRSFSSCKARVLMMVSAYLIPFYSEWAEDVRRSSVCLEVTGCRETA</sequence>
<reference evidence="1 2" key="1">
    <citation type="submission" date="2020-08" db="EMBL/GenBank/DDBJ databases">
        <title>Genomic Encyclopedia of Type Strains, Phase IV (KMG-V): Genome sequencing to study the core and pangenomes of soil and plant-associated prokaryotes.</title>
        <authorList>
            <person name="Whitman W."/>
        </authorList>
    </citation>
    <scope>NUCLEOTIDE SEQUENCE [LARGE SCALE GENOMIC DNA]</scope>
    <source>
        <strain evidence="1 2">SEMIA 402</strain>
    </source>
</reference>
<proteinExistence type="predicted"/>
<organism evidence="1 2">
    <name type="scientific">Rhizobium mongolense</name>
    <dbReference type="NCBI Taxonomy" id="57676"/>
    <lineage>
        <taxon>Bacteria</taxon>
        <taxon>Pseudomonadati</taxon>
        <taxon>Pseudomonadota</taxon>
        <taxon>Alphaproteobacteria</taxon>
        <taxon>Hyphomicrobiales</taxon>
        <taxon>Rhizobiaceae</taxon>
        <taxon>Rhizobium/Agrobacterium group</taxon>
        <taxon>Rhizobium</taxon>
    </lineage>
</organism>